<reference evidence="1" key="1">
    <citation type="submission" date="2015-01" db="EMBL/GenBank/DDBJ databases">
        <authorList>
            <person name="Durling Mikael"/>
        </authorList>
    </citation>
    <scope>NUCLEOTIDE SEQUENCE</scope>
</reference>
<sequence length="123" mass="13452">MFRNLKSVDRVYQDYQLCALRVGFVSHHENVRDSVVRFIGCRSSNMRLSIASFAFAWLVASVVASPVVDISAATEEASPLEKRECSKAGICGGAIPPGTQPVYCCIGYSCQFWGRPVGVCAKR</sequence>
<evidence type="ECO:0000313" key="1">
    <source>
        <dbReference type="EMBL" id="CEO52034.1"/>
    </source>
</evidence>
<dbReference type="AlphaFoldDB" id="A0A0B7K480"/>
<proteinExistence type="predicted"/>
<gene>
    <name evidence="1" type="ORF">BN869_000008092_1</name>
</gene>
<protein>
    <submittedName>
        <fullName evidence="1">Uncharacterized protein</fullName>
    </submittedName>
</protein>
<dbReference type="EMBL" id="CDPU01000026">
    <property type="protein sequence ID" value="CEO52034.1"/>
    <property type="molecule type" value="Genomic_DNA"/>
</dbReference>
<accession>A0A0B7K480</accession>
<organism evidence="1">
    <name type="scientific">Bionectria ochroleuca</name>
    <name type="common">Gliocladium roseum</name>
    <dbReference type="NCBI Taxonomy" id="29856"/>
    <lineage>
        <taxon>Eukaryota</taxon>
        <taxon>Fungi</taxon>
        <taxon>Dikarya</taxon>
        <taxon>Ascomycota</taxon>
        <taxon>Pezizomycotina</taxon>
        <taxon>Sordariomycetes</taxon>
        <taxon>Hypocreomycetidae</taxon>
        <taxon>Hypocreales</taxon>
        <taxon>Bionectriaceae</taxon>
        <taxon>Clonostachys</taxon>
    </lineage>
</organism>
<name>A0A0B7K480_BIOOC</name>